<name>A0AB34JYW8_PRYPA</name>
<feature type="chain" id="PRO_5044232914" evidence="2">
    <location>
        <begin position="17"/>
        <end position="449"/>
    </location>
</feature>
<accession>A0AB34JYW8</accession>
<organism evidence="3 4">
    <name type="scientific">Prymnesium parvum</name>
    <name type="common">Toxic golden alga</name>
    <dbReference type="NCBI Taxonomy" id="97485"/>
    <lineage>
        <taxon>Eukaryota</taxon>
        <taxon>Haptista</taxon>
        <taxon>Haptophyta</taxon>
        <taxon>Prymnesiophyceae</taxon>
        <taxon>Prymnesiales</taxon>
        <taxon>Prymnesiaceae</taxon>
        <taxon>Prymnesium</taxon>
    </lineage>
</organism>
<sequence>MAAGALVAAALGCVRFAGLPDMPADTAGSASVYATDKLTWQRHVAEARLSVRLRNVSWRLSATEAESLATADEIRSRFGGVVYVGDSQIREIAWGALQLLTAGRGLAFSSRDPVFRPRSKAHAAAQLASACVPQSVGKTGFTAVCAAGRDACELYSPFKNKTHAEKMRKLLLLRPHEWDGVLSVSKHVCAAHFFVSYQATWGAVPVLPETVPRCLHGSRGTDGRVEQFGLLRDGVRKPILWVVDGCGLHEMEFCSERRWSLPQYVLRAFPDALVREAVVWQPVGAGFIMRDWRRFKGACATITADQVAAAEVEHLEQRRVRHYNYTALALQYAPLMFDAIHFTYYWVPCAHTFPELARLVAQLGFQQAVGRPVEVCPTGYEANHPVTAAEIESSLYLGQTPQQASAAYNDAVALASSQRKKARGPGKKEGPRKAERTQPARQNGGAVHN</sequence>
<dbReference type="EMBL" id="JBGBPQ010000002">
    <property type="protein sequence ID" value="KAL1527534.1"/>
    <property type="molecule type" value="Genomic_DNA"/>
</dbReference>
<gene>
    <name evidence="3" type="ORF">AB1Y20_008923</name>
</gene>
<feature type="signal peptide" evidence="2">
    <location>
        <begin position="1"/>
        <end position="16"/>
    </location>
</feature>
<reference evidence="3 4" key="1">
    <citation type="journal article" date="2024" name="Science">
        <title>Giant polyketide synthase enzymes in the biosynthesis of giant marine polyether toxins.</title>
        <authorList>
            <person name="Fallon T.R."/>
            <person name="Shende V.V."/>
            <person name="Wierzbicki I.H."/>
            <person name="Pendleton A.L."/>
            <person name="Watervoot N.F."/>
            <person name="Auber R.P."/>
            <person name="Gonzalez D.J."/>
            <person name="Wisecaver J.H."/>
            <person name="Moore B.S."/>
        </authorList>
    </citation>
    <scope>NUCLEOTIDE SEQUENCE [LARGE SCALE GENOMIC DNA]</scope>
    <source>
        <strain evidence="3 4">12B1</strain>
    </source>
</reference>
<comment type="caution">
    <text evidence="3">The sequence shown here is derived from an EMBL/GenBank/DDBJ whole genome shotgun (WGS) entry which is preliminary data.</text>
</comment>
<evidence type="ECO:0000313" key="3">
    <source>
        <dbReference type="EMBL" id="KAL1527534.1"/>
    </source>
</evidence>
<evidence type="ECO:0000256" key="1">
    <source>
        <dbReference type="SAM" id="MobiDB-lite"/>
    </source>
</evidence>
<proteinExistence type="predicted"/>
<feature type="compositionally biased region" description="Basic and acidic residues" evidence="1">
    <location>
        <begin position="426"/>
        <end position="438"/>
    </location>
</feature>
<dbReference type="AlphaFoldDB" id="A0AB34JYW8"/>
<evidence type="ECO:0000256" key="2">
    <source>
        <dbReference type="SAM" id="SignalP"/>
    </source>
</evidence>
<evidence type="ECO:0000313" key="4">
    <source>
        <dbReference type="Proteomes" id="UP001515480"/>
    </source>
</evidence>
<keyword evidence="2" id="KW-0732">Signal</keyword>
<dbReference type="Proteomes" id="UP001515480">
    <property type="component" value="Unassembled WGS sequence"/>
</dbReference>
<keyword evidence="4" id="KW-1185">Reference proteome</keyword>
<protein>
    <submittedName>
        <fullName evidence="3">Uncharacterized protein</fullName>
    </submittedName>
</protein>
<feature type="region of interest" description="Disordered" evidence="1">
    <location>
        <begin position="409"/>
        <end position="449"/>
    </location>
</feature>